<reference evidence="2" key="1">
    <citation type="journal article" date="2013" name="Genome Announc.">
        <title>Draft genome sequence of the basidiomycetous yeast-like fungus Pseudozyma hubeiensis SY62, which produces an abundant amount of the biosurfactant mannosylerythritol lipids.</title>
        <authorList>
            <person name="Konishi M."/>
            <person name="Hatada Y."/>
            <person name="Horiuchi J."/>
        </authorList>
    </citation>
    <scope>NUCLEOTIDE SEQUENCE [LARGE SCALE GENOMIC DNA]</scope>
    <source>
        <strain evidence="2">SY62</strain>
    </source>
</reference>
<organism evidence="1 2">
    <name type="scientific">Pseudozyma hubeiensis (strain SY62)</name>
    <name type="common">Yeast</name>
    <dbReference type="NCBI Taxonomy" id="1305764"/>
    <lineage>
        <taxon>Eukaryota</taxon>
        <taxon>Fungi</taxon>
        <taxon>Dikarya</taxon>
        <taxon>Basidiomycota</taxon>
        <taxon>Ustilaginomycotina</taxon>
        <taxon>Ustilaginomycetes</taxon>
        <taxon>Ustilaginales</taxon>
        <taxon>Ustilaginaceae</taxon>
        <taxon>Pseudozyma</taxon>
    </lineage>
</organism>
<accession>R9PD26</accession>
<gene>
    <name evidence="1" type="ORF">PHSY_006859</name>
</gene>
<dbReference type="GO" id="GO:0003743">
    <property type="term" value="F:translation initiation factor activity"/>
    <property type="evidence" value="ECO:0007669"/>
    <property type="project" value="UniProtKB-KW"/>
</dbReference>
<keyword evidence="1" id="KW-0396">Initiation factor</keyword>
<keyword evidence="1" id="KW-0648">Protein biosynthesis</keyword>
<evidence type="ECO:0000313" key="1">
    <source>
        <dbReference type="EMBL" id="GAC99259.1"/>
    </source>
</evidence>
<proteinExistence type="predicted"/>
<evidence type="ECO:0000313" key="2">
    <source>
        <dbReference type="Proteomes" id="UP000014071"/>
    </source>
</evidence>
<dbReference type="AlphaFoldDB" id="R9PD26"/>
<sequence>MRTAHDTVTIRQVDSAPNQRFVGEPFRATRTWNSFRLEYGILYGYRASDWKEHSERMDHLVGKELSSFSFIPPPV</sequence>
<protein>
    <submittedName>
        <fullName evidence="1">Translation initiation factor</fullName>
    </submittedName>
</protein>
<dbReference type="Proteomes" id="UP000014071">
    <property type="component" value="Unassembled WGS sequence"/>
</dbReference>
<dbReference type="RefSeq" id="XP_012192846.1">
    <property type="nucleotide sequence ID" value="XM_012337456.1"/>
</dbReference>
<dbReference type="EMBL" id="DF238829">
    <property type="protein sequence ID" value="GAC99259.1"/>
    <property type="molecule type" value="Genomic_DNA"/>
</dbReference>
<keyword evidence="2" id="KW-1185">Reference proteome</keyword>
<name>R9PD26_PSEHS</name>
<dbReference type="GeneID" id="24112125"/>
<dbReference type="HOGENOM" id="CLU_2672147_0_0_1"/>